<proteinExistence type="predicted"/>
<accession>X1N903</accession>
<dbReference type="EMBL" id="BARV01013835">
    <property type="protein sequence ID" value="GAI26691.1"/>
    <property type="molecule type" value="Genomic_DNA"/>
</dbReference>
<name>X1N903_9ZZZZ</name>
<feature type="non-terminal residue" evidence="1">
    <location>
        <position position="116"/>
    </location>
</feature>
<evidence type="ECO:0000313" key="1">
    <source>
        <dbReference type="EMBL" id="GAI26691.1"/>
    </source>
</evidence>
<dbReference type="AlphaFoldDB" id="X1N903"/>
<gene>
    <name evidence="1" type="ORF">S06H3_24673</name>
</gene>
<protein>
    <submittedName>
        <fullName evidence="1">Uncharacterized protein</fullName>
    </submittedName>
</protein>
<comment type="caution">
    <text evidence="1">The sequence shown here is derived from an EMBL/GenBank/DDBJ whole genome shotgun (WGS) entry which is preliminary data.</text>
</comment>
<feature type="non-terminal residue" evidence="1">
    <location>
        <position position="1"/>
    </location>
</feature>
<reference evidence="1" key="1">
    <citation type="journal article" date="2014" name="Front. Microbiol.">
        <title>High frequency of phylogenetically diverse reductive dehalogenase-homologous genes in deep subseafloor sedimentary metagenomes.</title>
        <authorList>
            <person name="Kawai M."/>
            <person name="Futagami T."/>
            <person name="Toyoda A."/>
            <person name="Takaki Y."/>
            <person name="Nishi S."/>
            <person name="Hori S."/>
            <person name="Arai W."/>
            <person name="Tsubouchi T."/>
            <person name="Morono Y."/>
            <person name="Uchiyama I."/>
            <person name="Ito T."/>
            <person name="Fujiyama A."/>
            <person name="Inagaki F."/>
            <person name="Takami H."/>
        </authorList>
    </citation>
    <scope>NUCLEOTIDE SEQUENCE</scope>
    <source>
        <strain evidence="1">Expedition CK06-06</strain>
    </source>
</reference>
<organism evidence="1">
    <name type="scientific">marine sediment metagenome</name>
    <dbReference type="NCBI Taxonomy" id="412755"/>
    <lineage>
        <taxon>unclassified sequences</taxon>
        <taxon>metagenomes</taxon>
        <taxon>ecological metagenomes</taxon>
    </lineage>
</organism>
<sequence>ADAKFQWAVSDGVWLPAGTWEVFYYVIFYDVPGDREIRYGYWMVKCEPEYGSTNWASQSNIRYGATPQIKEGSFTVDIPAKRWTNRIYLIGKIDHKVYWLDPYQHAPPDVHVYEDP</sequence>